<evidence type="ECO:0008006" key="4">
    <source>
        <dbReference type="Google" id="ProtNLM"/>
    </source>
</evidence>
<protein>
    <recommendedName>
        <fullName evidence="4">F-box domain-containing protein</fullName>
    </recommendedName>
</protein>
<comment type="caution">
    <text evidence="2">The sequence shown here is derived from an EMBL/GenBank/DDBJ whole genome shotgun (WGS) entry which is preliminary data.</text>
</comment>
<evidence type="ECO:0000313" key="3">
    <source>
        <dbReference type="Proteomes" id="UP000290288"/>
    </source>
</evidence>
<gene>
    <name evidence="2" type="ORF">EST38_g7394</name>
</gene>
<name>A0A4Q2DH36_9AGAR</name>
<evidence type="ECO:0000256" key="1">
    <source>
        <dbReference type="SAM" id="MobiDB-lite"/>
    </source>
</evidence>
<sequence>MAAPGSSHPFTLLKAFPWYNKQILELESIAMVGQAGLLDVEGLGLQGLVEKLEGIEKVVCDSQSTHPLRSKLLASSSSMIEERLQNITTLAPEKLSSLASNLLEYRLMDVAIALQSGVSPGGQSGRLPIPLPPKMYFKLTSHWPSLVTRGLWLLRECGDDPAPDLAALTGPTQSIFTSLVQRKDTIESHKIMGNFECVAAYLSLIMKGVSDLPSTMPEFQELVMNLCHDSHLHQDRWESFFSSIKSVHAFKLPLLLALASSVACLFLPSSLMNKDLNRHLLLQMWQGLGGPRPERLVRLEFILWQALFDVALGRYPLSSRFRAAFREIETLDLSGVECPDSEWLSGDPSFQESIQKLLHRRPPHKKPQPNSPRVPQATPALADAEAASARPTTRSVTAQQNAKVREERPAPLPVYPPAAPTPRRKSSRKSRPVGKKSSSSISSSDEEPVIRKRRISVGPETGETRPQPSKALKLEDGTSVRRVYETIDLTVETRGPPVIDLTIDEAEHPERFNAEPVMLCQQTGVIHVAKFHFAHEAEWFSALWRALEDNGPTNTFFAIVSAPKIEQMSVLEAQKYLKMRTMIIPGASKQTSLDGASLRVFAMLDKPVRMQVFLESDYLSNPADFPHVPDISQQDGVIDLLSLCNVLELSNATLYTLSDFDRHRTVEARRLARRIVAWLEARFIFNSQHGMRLEVYQDIWMLFLARQVKALVGYGDLVEQRDPLSNPGVFRTKVDACARGHPDLQAKLEGLEGWKADSFDWCDDLAFKVSIRQSPGTVSALCNYLAFQEGIIELIMADNISTLPTELIQAIVNEVVATDPLELHSSNRGQAIDLVNITHLNSRLRQVVINDPILWAQVAFLNGINLQFLQAILLRSLPYTIHLAFTEDNTLPEGQILQSVMGQLFRVACLQVEVAEGYDGTFVKSLLAAPVPNLRNCVVRFRGSRHVCLNPEPVDLFSNHAPHLETLDLLNCYLLPTTHRFQRLSSVSNRYFGDETVNAGHLLSFTSVQDLIEWKGQLSGLTALTLFNCITPVDAVDNSGLPALDLPLLCTLTIAAAPTVCEQLAKVLRFPPQCDCKVTILFSRQRISRQDVANAAASACAFVPLHQSFMQCRLTTLEDRHSLQLVNTHGGIFVLEFKFHLLELMVPKSIHFCIWALNLTLRCFNGGSFSVDGLMAYSLWDSLSSNLSDRLEGVSELSLALHWLKPPMNVALSRFFLAMPCVQSVNFHVPKIWGDSDFLRIAFRSKIFPSLQTISLELHEVLSVDARLGLADFLQYRQHRCRVTIGSVQFVISPGLVRDMGFASLEGVKLMVGEIACQFPDDVYLDWVEGTTI</sequence>
<feature type="region of interest" description="Disordered" evidence="1">
    <location>
        <begin position="360"/>
        <end position="472"/>
    </location>
</feature>
<dbReference type="EMBL" id="SDEE01000264">
    <property type="protein sequence ID" value="RXW18462.1"/>
    <property type="molecule type" value="Genomic_DNA"/>
</dbReference>
<dbReference type="STRING" id="2316362.A0A4Q2DH36"/>
<dbReference type="OrthoDB" id="3056791at2759"/>
<dbReference type="Proteomes" id="UP000290288">
    <property type="component" value="Unassembled WGS sequence"/>
</dbReference>
<keyword evidence="3" id="KW-1185">Reference proteome</keyword>
<feature type="compositionally biased region" description="Basic residues" evidence="1">
    <location>
        <begin position="422"/>
        <end position="434"/>
    </location>
</feature>
<accession>A0A4Q2DH36</accession>
<feature type="compositionally biased region" description="Pro residues" evidence="1">
    <location>
        <begin position="410"/>
        <end position="420"/>
    </location>
</feature>
<feature type="compositionally biased region" description="Polar residues" evidence="1">
    <location>
        <begin position="390"/>
        <end position="402"/>
    </location>
</feature>
<proteinExistence type="predicted"/>
<reference evidence="2 3" key="1">
    <citation type="submission" date="2019-01" db="EMBL/GenBank/DDBJ databases">
        <title>Draft genome sequence of Psathyrella aberdarensis IHI B618.</title>
        <authorList>
            <person name="Buettner E."/>
            <person name="Kellner H."/>
        </authorList>
    </citation>
    <scope>NUCLEOTIDE SEQUENCE [LARGE SCALE GENOMIC DNA]</scope>
    <source>
        <strain evidence="2 3">IHI B618</strain>
    </source>
</reference>
<evidence type="ECO:0000313" key="2">
    <source>
        <dbReference type="EMBL" id="RXW18462.1"/>
    </source>
</evidence>
<organism evidence="2 3">
    <name type="scientific">Candolleomyces aberdarensis</name>
    <dbReference type="NCBI Taxonomy" id="2316362"/>
    <lineage>
        <taxon>Eukaryota</taxon>
        <taxon>Fungi</taxon>
        <taxon>Dikarya</taxon>
        <taxon>Basidiomycota</taxon>
        <taxon>Agaricomycotina</taxon>
        <taxon>Agaricomycetes</taxon>
        <taxon>Agaricomycetidae</taxon>
        <taxon>Agaricales</taxon>
        <taxon>Agaricineae</taxon>
        <taxon>Psathyrellaceae</taxon>
        <taxon>Candolleomyces</taxon>
    </lineage>
</organism>